<dbReference type="EMBL" id="BK015078">
    <property type="protein sequence ID" value="DAD90142.1"/>
    <property type="molecule type" value="Genomic_DNA"/>
</dbReference>
<organism evidence="1">
    <name type="scientific">Siphoviridae sp. ctfWC31</name>
    <dbReference type="NCBI Taxonomy" id="2826414"/>
    <lineage>
        <taxon>Viruses</taxon>
        <taxon>Duplodnaviria</taxon>
        <taxon>Heunggongvirae</taxon>
        <taxon>Uroviricota</taxon>
        <taxon>Caudoviricetes</taxon>
    </lineage>
</organism>
<evidence type="ECO:0000313" key="1">
    <source>
        <dbReference type="EMBL" id="DAD90142.1"/>
    </source>
</evidence>
<name>A0A8S5N675_9CAUD</name>
<proteinExistence type="predicted"/>
<sequence>MFSRKTTSKANNKPLDAIFKSNNANNLINALCVEKK</sequence>
<accession>A0A8S5N675</accession>
<protein>
    <submittedName>
        <fullName evidence="1">Uncharacterized protein</fullName>
    </submittedName>
</protein>
<reference evidence="1" key="1">
    <citation type="journal article" date="2021" name="Proc. Natl. Acad. Sci. U.S.A.">
        <title>A Catalog of Tens of Thousands of Viruses from Human Metagenomes Reveals Hidden Associations with Chronic Diseases.</title>
        <authorList>
            <person name="Tisza M.J."/>
            <person name="Buck C.B."/>
        </authorList>
    </citation>
    <scope>NUCLEOTIDE SEQUENCE</scope>
    <source>
        <strain evidence="1">CtfWC31</strain>
    </source>
</reference>